<evidence type="ECO:0000313" key="2">
    <source>
        <dbReference type="Proteomes" id="UP001600888"/>
    </source>
</evidence>
<organism evidence="1 2">
    <name type="scientific">Diaporthe vaccinii</name>
    <dbReference type="NCBI Taxonomy" id="105482"/>
    <lineage>
        <taxon>Eukaryota</taxon>
        <taxon>Fungi</taxon>
        <taxon>Dikarya</taxon>
        <taxon>Ascomycota</taxon>
        <taxon>Pezizomycotina</taxon>
        <taxon>Sordariomycetes</taxon>
        <taxon>Sordariomycetidae</taxon>
        <taxon>Diaporthales</taxon>
        <taxon>Diaporthaceae</taxon>
        <taxon>Diaporthe</taxon>
        <taxon>Diaporthe eres species complex</taxon>
    </lineage>
</organism>
<dbReference type="Proteomes" id="UP001600888">
    <property type="component" value="Unassembled WGS sequence"/>
</dbReference>
<evidence type="ECO:0000313" key="1">
    <source>
        <dbReference type="EMBL" id="KAL2290971.1"/>
    </source>
</evidence>
<keyword evidence="2" id="KW-1185">Reference proteome</keyword>
<dbReference type="EMBL" id="JBAWTH010000008">
    <property type="protein sequence ID" value="KAL2290971.1"/>
    <property type="molecule type" value="Genomic_DNA"/>
</dbReference>
<reference evidence="1 2" key="1">
    <citation type="submission" date="2024-03" db="EMBL/GenBank/DDBJ databases">
        <title>A high-quality draft genome sequence of Diaporthe vaccinii, a causative agent of upright dieback and viscid rot disease in cranberry plants.</title>
        <authorList>
            <person name="Sarrasin M."/>
            <person name="Lang B.F."/>
            <person name="Burger G."/>
        </authorList>
    </citation>
    <scope>NUCLEOTIDE SEQUENCE [LARGE SCALE GENOMIC DNA]</scope>
    <source>
        <strain evidence="1 2">IS7</strain>
    </source>
</reference>
<sequence>MDPGGISMVLPSVATMITVPLSVTPRPRLTAPVMVRWSSSMILGMEGMCFWKSETFLKSDLTSIRSEQVLTGRKRRRGTLTPCALLKWRMAAPTAVSSWTMLMSLSPFLSPGMDLPLGMISISSSLFSTTRLMALMFIQMLLVLKYLNFLMDLNSLTCSLGTWAISSKRTEPS</sequence>
<gene>
    <name evidence="1" type="ORF">FJTKL_14873</name>
</gene>
<accession>A0ABR4F8F8</accession>
<name>A0ABR4F8F8_9PEZI</name>
<proteinExistence type="predicted"/>
<protein>
    <submittedName>
        <fullName evidence="1">Uncharacterized protein</fullName>
    </submittedName>
</protein>
<comment type="caution">
    <text evidence="1">The sequence shown here is derived from an EMBL/GenBank/DDBJ whole genome shotgun (WGS) entry which is preliminary data.</text>
</comment>